<dbReference type="RefSeq" id="WP_353640360.1">
    <property type="nucleotide sequence ID" value="NZ_JBEUDR010000012.1"/>
</dbReference>
<dbReference type="InterPro" id="IPR005546">
    <property type="entry name" value="Autotransporte_beta"/>
</dbReference>
<evidence type="ECO:0000259" key="2">
    <source>
        <dbReference type="PROSITE" id="PS51208"/>
    </source>
</evidence>
<proteinExistence type="predicted"/>
<feature type="chain" id="PRO_5047536797" evidence="1">
    <location>
        <begin position="22"/>
        <end position="1101"/>
    </location>
</feature>
<gene>
    <name evidence="3" type="ORF">ABU900_18695</name>
</gene>
<dbReference type="Gene3D" id="2.40.128.130">
    <property type="entry name" value="Autotransporter beta-domain"/>
    <property type="match status" value="1"/>
</dbReference>
<dbReference type="SMART" id="SM00869">
    <property type="entry name" value="Autotransporter"/>
    <property type="match status" value="1"/>
</dbReference>
<protein>
    <submittedName>
        <fullName evidence="3">Autotransporter outer membrane beta-barrel domain-containing protein</fullName>
    </submittedName>
</protein>
<organism evidence="3 4">
    <name type="scientific">Alcaligenes phenolicus</name>
    <dbReference type="NCBI Taxonomy" id="232846"/>
    <lineage>
        <taxon>Bacteria</taxon>
        <taxon>Pseudomonadati</taxon>
        <taxon>Pseudomonadota</taxon>
        <taxon>Betaproteobacteria</taxon>
        <taxon>Burkholderiales</taxon>
        <taxon>Alcaligenaceae</taxon>
        <taxon>Alcaligenes</taxon>
    </lineage>
</organism>
<dbReference type="EMBL" id="JBEUDR010000012">
    <property type="protein sequence ID" value="MES5326434.1"/>
    <property type="molecule type" value="Genomic_DNA"/>
</dbReference>
<dbReference type="PROSITE" id="PS51208">
    <property type="entry name" value="AUTOTRANSPORTER"/>
    <property type="match status" value="1"/>
</dbReference>
<feature type="signal peptide" evidence="1">
    <location>
        <begin position="1"/>
        <end position="21"/>
    </location>
</feature>
<comment type="caution">
    <text evidence="3">The sequence shown here is derived from an EMBL/GenBank/DDBJ whole genome shotgun (WGS) entry which is preliminary data.</text>
</comment>
<name>A0ABV2BNH4_9BURK</name>
<dbReference type="SUPFAM" id="SSF103515">
    <property type="entry name" value="Autotransporter"/>
    <property type="match status" value="1"/>
</dbReference>
<dbReference type="Proteomes" id="UP001437419">
    <property type="component" value="Unassembled WGS sequence"/>
</dbReference>
<accession>A0ABV2BNH4</accession>
<evidence type="ECO:0000313" key="4">
    <source>
        <dbReference type="Proteomes" id="UP001437419"/>
    </source>
</evidence>
<keyword evidence="1" id="KW-0732">Signal</keyword>
<evidence type="ECO:0000313" key="3">
    <source>
        <dbReference type="EMBL" id="MES5326434.1"/>
    </source>
</evidence>
<sequence>MKPTKLCAALALVIAPLSAQALEDRIIENASGRPVFIARFFEIDDGPFDDEGTTSSWSWQGHEAYKNEIVDGLGYWAEILQTQGNNPPTIVNIGTSNVSGNAYGGSPEANDGQSPFTQMQQNIFGLSPAAGSLPLGGHGLFGLGTDDYATSPAFTQTPQTGKDSVLLTTIHEVAHGLGILSSVENRGNKQDIRPYFASQLSSWTQLLRDDNGNPAQAGQKVLCNGCNTSYDPDAFDLRQDKGFLVGANIEQVLAGGLQGVPVKILGENGDVDDNFMSHIELRNSVMSHQNFRNYSGFMEAELAVLQDLGYTIDRGNFFGRSIYGDGVELVNTQGFFARNAQGTHYLPGQYNQSTLGLGLHIYGSNNQVRQAADLLAAGSGGAGIRVDGENNTLVIDPGVRIYADGLNGRGIQFAYGRGHTLVHRGDIQATGPQGVGLRFDFGTNSLGNETERRGSYIRSSEGSNEALLPELNGPLVQQADISGRVAGQEAAILISDNAYVGRINLMQGAQIEGDIVSHYAERDDNNNKLRLTTLSFGQAANKMGRSIDQPDATFHLSYADNITGKDNLALSFDGGTTQLNGTLQVHSATIKEAATLGGNASFDLASGNALINAGTLAPGNSIGRINVNGDFQQTATGRLLAEFDGKGGHDTLAVSGHADLAGTLQLTPAADWYQNSWSVDTGSFVEATSYSGSFGTTQIASVSPTLQFDAAPLGNERYRLSATRANNAYSQYGRDENQQEAGQALFKLAAAGPAATQGLFQALDFSATDGSQIPAALNQISPAGYSAAIAGSLMHERSIMQTARQGLSQSMLRPGTDWQGYALVFGASGDQNTRGSMLGYDANSYGLIVGAGRALETAPDFAVGAQLDISDLSVKPDAPYSGKSKATAFGLAAHLQYRPGAREGLFAFSGLRLGLEQADMRRQIAIGDYQATHSSDWTGRNLSIDAGTGYLWQLNPSLSIGPFASMNYALVSRPSVDESGNAATRLHLDSKRVDALRSSLGLTAEWKRALADGSNLAVNVDIGWNHEWLDRDLTQAARFAIASTDTTFNTRNSVLPRDTMSLRTGLTWQRSERLSIGTSISSQFGGGYSSLQGQMNLRWAF</sequence>
<reference evidence="3 4" key="1">
    <citation type="submission" date="2024-06" db="EMBL/GenBank/DDBJ databases">
        <title>Alcaligenes phenolicus JC896.</title>
        <authorList>
            <person name="Venkata Ramana C."/>
            <person name="Sasikala C."/>
            <person name="Mahima D."/>
        </authorList>
    </citation>
    <scope>NUCLEOTIDE SEQUENCE [LARGE SCALE GENOMIC DNA]</scope>
    <source>
        <strain evidence="3 4">JC896</strain>
    </source>
</reference>
<evidence type="ECO:0000256" key="1">
    <source>
        <dbReference type="SAM" id="SignalP"/>
    </source>
</evidence>
<dbReference type="InterPro" id="IPR036709">
    <property type="entry name" value="Autotransporte_beta_dom_sf"/>
</dbReference>
<keyword evidence="4" id="KW-1185">Reference proteome</keyword>
<dbReference type="Pfam" id="PF03797">
    <property type="entry name" value="Autotransporter"/>
    <property type="match status" value="1"/>
</dbReference>
<dbReference type="InterPro" id="IPR011050">
    <property type="entry name" value="Pectin_lyase_fold/virulence"/>
</dbReference>
<dbReference type="SUPFAM" id="SSF51126">
    <property type="entry name" value="Pectin lyase-like"/>
    <property type="match status" value="1"/>
</dbReference>
<feature type="domain" description="Autotransporter" evidence="2">
    <location>
        <begin position="813"/>
        <end position="1101"/>
    </location>
</feature>